<feature type="region of interest" description="Disordered" evidence="1">
    <location>
        <begin position="172"/>
        <end position="213"/>
    </location>
</feature>
<keyword evidence="3" id="KW-1185">Reference proteome</keyword>
<feature type="region of interest" description="Disordered" evidence="1">
    <location>
        <begin position="101"/>
        <end position="123"/>
    </location>
</feature>
<feature type="region of interest" description="Disordered" evidence="1">
    <location>
        <begin position="228"/>
        <end position="252"/>
    </location>
</feature>
<evidence type="ECO:0000313" key="3">
    <source>
        <dbReference type="Proteomes" id="UP000320333"/>
    </source>
</evidence>
<proteinExistence type="predicted"/>
<reference evidence="2 3" key="1">
    <citation type="journal article" date="2019" name="Sci. Rep.">
        <title>Comparative genomics of chytrid fungi reveal insights into the obligate biotrophic and pathogenic lifestyle of Synchytrium endobioticum.</title>
        <authorList>
            <person name="van de Vossenberg B.T.L.H."/>
            <person name="Warris S."/>
            <person name="Nguyen H.D.T."/>
            <person name="van Gent-Pelzer M.P.E."/>
            <person name="Joly D.L."/>
            <person name="van de Geest H.C."/>
            <person name="Bonants P.J.M."/>
            <person name="Smith D.S."/>
            <person name="Levesque C.A."/>
            <person name="van der Lee T.A.J."/>
        </authorList>
    </citation>
    <scope>NUCLEOTIDE SEQUENCE [LARGE SCALE GENOMIC DNA]</scope>
    <source>
        <strain evidence="2 3">CBS 675.73</strain>
    </source>
</reference>
<dbReference type="AlphaFoldDB" id="A0A507FBN1"/>
<sequence length="304" mass="34308">MEENLRTPARKHHHQLNPVDNCTEYGSFAHYAPPDSMHRHNPWNCPQECHPPPYLHQWHHTHTVPQHFMYYEPACQVYPSFSRPYTPVHCGCGHVGPRSERVAHPSMPTSSSSLSNDPSPPFHSHPVDYHVDQQSITVHARNMNAINQSNPMGIQQKWHNYQPAKKSSLAPLLNCPPEYPEYESRSEGESLQSPYNDFDAPQLKPFENASPQDTRVSIANLLSPIEHERTADDGDNSSGGEPAEHQQEPGKTYALTLDVRKDSLRMQGFAFTRPFTPAYGLICASFAGGHTQLQIVREKASTPH</sequence>
<evidence type="ECO:0000256" key="1">
    <source>
        <dbReference type="SAM" id="MobiDB-lite"/>
    </source>
</evidence>
<organism evidence="2 3">
    <name type="scientific">Chytriomyces confervae</name>
    <dbReference type="NCBI Taxonomy" id="246404"/>
    <lineage>
        <taxon>Eukaryota</taxon>
        <taxon>Fungi</taxon>
        <taxon>Fungi incertae sedis</taxon>
        <taxon>Chytridiomycota</taxon>
        <taxon>Chytridiomycota incertae sedis</taxon>
        <taxon>Chytridiomycetes</taxon>
        <taxon>Chytridiales</taxon>
        <taxon>Chytriomycetaceae</taxon>
        <taxon>Chytriomyces</taxon>
    </lineage>
</organism>
<comment type="caution">
    <text evidence="2">The sequence shown here is derived from an EMBL/GenBank/DDBJ whole genome shotgun (WGS) entry which is preliminary data.</text>
</comment>
<feature type="compositionally biased region" description="Low complexity" evidence="1">
    <location>
        <begin position="105"/>
        <end position="117"/>
    </location>
</feature>
<protein>
    <submittedName>
        <fullName evidence="2">Uncharacterized protein</fullName>
    </submittedName>
</protein>
<evidence type="ECO:0000313" key="2">
    <source>
        <dbReference type="EMBL" id="TPX73155.1"/>
    </source>
</evidence>
<dbReference type="Proteomes" id="UP000320333">
    <property type="component" value="Unassembled WGS sequence"/>
</dbReference>
<gene>
    <name evidence="2" type="ORF">CcCBS67573_g05572</name>
</gene>
<name>A0A507FBN1_9FUNG</name>
<accession>A0A507FBN1</accession>
<dbReference type="EMBL" id="QEAP01000205">
    <property type="protein sequence ID" value="TPX73155.1"/>
    <property type="molecule type" value="Genomic_DNA"/>
</dbReference>
<dbReference type="OrthoDB" id="654211at2759"/>